<dbReference type="RefSeq" id="WP_006300025.1">
    <property type="nucleotide sequence ID" value="NZ_CM001022.1"/>
</dbReference>
<dbReference type="eggNOG" id="COG0609">
    <property type="taxonomic scope" value="Bacteria"/>
</dbReference>
<evidence type="ECO:0000256" key="3">
    <source>
        <dbReference type="ARBA" id="ARBA00022448"/>
    </source>
</evidence>
<keyword evidence="4" id="KW-1003">Cell membrane</keyword>
<evidence type="ECO:0000256" key="5">
    <source>
        <dbReference type="ARBA" id="ARBA00022692"/>
    </source>
</evidence>
<accession>E3CZI3</accession>
<dbReference type="GO" id="GO:0022857">
    <property type="term" value="F:transmembrane transporter activity"/>
    <property type="evidence" value="ECO:0007669"/>
    <property type="project" value="InterPro"/>
</dbReference>
<dbReference type="AlphaFoldDB" id="E3CZI3"/>
<evidence type="ECO:0000256" key="8">
    <source>
        <dbReference type="SAM" id="Phobius"/>
    </source>
</evidence>
<feature type="transmembrane region" description="Helical" evidence="8">
    <location>
        <begin position="118"/>
        <end position="138"/>
    </location>
</feature>
<dbReference type="FunFam" id="1.10.3470.10:FF:000001">
    <property type="entry name" value="Vitamin B12 ABC transporter permease BtuC"/>
    <property type="match status" value="1"/>
</dbReference>
<evidence type="ECO:0000313" key="10">
    <source>
        <dbReference type="Proteomes" id="UP000005096"/>
    </source>
</evidence>
<organism evidence="9 10">
    <name type="scientific">Aminomonas paucivorans DSM 12260</name>
    <dbReference type="NCBI Taxonomy" id="584708"/>
    <lineage>
        <taxon>Bacteria</taxon>
        <taxon>Thermotogati</taxon>
        <taxon>Synergistota</taxon>
        <taxon>Synergistia</taxon>
        <taxon>Synergistales</taxon>
        <taxon>Synergistaceae</taxon>
        <taxon>Aminomonas</taxon>
    </lineage>
</organism>
<name>E3CZI3_9BACT</name>
<keyword evidence="3" id="KW-0813">Transport</keyword>
<dbReference type="SUPFAM" id="SSF81345">
    <property type="entry name" value="ABC transporter involved in vitamin B12 uptake, BtuC"/>
    <property type="match status" value="1"/>
</dbReference>
<proteinExistence type="inferred from homology"/>
<dbReference type="GO" id="GO:0005886">
    <property type="term" value="C:plasma membrane"/>
    <property type="evidence" value="ECO:0007669"/>
    <property type="project" value="UniProtKB-SubCell"/>
</dbReference>
<keyword evidence="7 8" id="KW-0472">Membrane</keyword>
<comment type="similarity">
    <text evidence="2">Belongs to the binding-protein-dependent transport system permease family. FecCD subfamily.</text>
</comment>
<keyword evidence="5 8" id="KW-0812">Transmembrane</keyword>
<protein>
    <submittedName>
        <fullName evidence="9">Transport system permease protein</fullName>
    </submittedName>
</protein>
<dbReference type="EMBL" id="CM001022">
    <property type="protein sequence ID" value="EFQ22875.1"/>
    <property type="molecule type" value="Genomic_DNA"/>
</dbReference>
<gene>
    <name evidence="9" type="ORF">Apau_0441</name>
</gene>
<dbReference type="PANTHER" id="PTHR30472:SF70">
    <property type="entry name" value="MOLYBDATE IMPORT SYSTEM PERMEASE PROTEIN MOLB"/>
    <property type="match status" value="1"/>
</dbReference>
<dbReference type="Gene3D" id="1.10.3470.10">
    <property type="entry name" value="ABC transporter involved in vitamin B12 uptake, BtuC"/>
    <property type="match status" value="1"/>
</dbReference>
<evidence type="ECO:0000256" key="7">
    <source>
        <dbReference type="ARBA" id="ARBA00023136"/>
    </source>
</evidence>
<feature type="transmembrane region" description="Helical" evidence="8">
    <location>
        <begin position="278"/>
        <end position="296"/>
    </location>
</feature>
<dbReference type="GO" id="GO:0033214">
    <property type="term" value="P:siderophore-iron import into cell"/>
    <property type="evidence" value="ECO:0007669"/>
    <property type="project" value="TreeGrafter"/>
</dbReference>
<evidence type="ECO:0000313" key="9">
    <source>
        <dbReference type="EMBL" id="EFQ22875.1"/>
    </source>
</evidence>
<dbReference type="InterPro" id="IPR000522">
    <property type="entry name" value="ABC_transptr_permease_BtuC"/>
</dbReference>
<dbReference type="STRING" id="584708.Apau_0441"/>
<feature type="transmembrane region" description="Helical" evidence="8">
    <location>
        <begin position="145"/>
        <end position="167"/>
    </location>
</feature>
<evidence type="ECO:0000256" key="2">
    <source>
        <dbReference type="ARBA" id="ARBA00007935"/>
    </source>
</evidence>
<dbReference type="PaxDb" id="584708-Apau_0441"/>
<evidence type="ECO:0000256" key="1">
    <source>
        <dbReference type="ARBA" id="ARBA00004651"/>
    </source>
</evidence>
<evidence type="ECO:0000256" key="4">
    <source>
        <dbReference type="ARBA" id="ARBA00022475"/>
    </source>
</evidence>
<keyword evidence="10" id="KW-1185">Reference proteome</keyword>
<dbReference type="InterPro" id="IPR037294">
    <property type="entry name" value="ABC_BtuC-like"/>
</dbReference>
<comment type="subcellular location">
    <subcellularLocation>
        <location evidence="1">Cell membrane</location>
        <topology evidence="1">Multi-pass membrane protein</topology>
    </subcellularLocation>
</comment>
<dbReference type="PANTHER" id="PTHR30472">
    <property type="entry name" value="FERRIC ENTEROBACTIN TRANSPORT SYSTEM PERMEASE PROTEIN"/>
    <property type="match status" value="1"/>
</dbReference>
<feature type="transmembrane region" description="Helical" evidence="8">
    <location>
        <begin position="94"/>
        <end position="112"/>
    </location>
</feature>
<feature type="transmembrane region" description="Helical" evidence="8">
    <location>
        <begin position="65"/>
        <end position="82"/>
    </location>
</feature>
<feature type="transmembrane region" description="Helical" evidence="8">
    <location>
        <begin position="237"/>
        <end position="266"/>
    </location>
</feature>
<evidence type="ECO:0000256" key="6">
    <source>
        <dbReference type="ARBA" id="ARBA00022989"/>
    </source>
</evidence>
<dbReference type="Proteomes" id="UP000005096">
    <property type="component" value="Chromosome"/>
</dbReference>
<dbReference type="CDD" id="cd06550">
    <property type="entry name" value="TM_ABC_iron-siderophores_like"/>
    <property type="match status" value="1"/>
</dbReference>
<dbReference type="HOGENOM" id="CLU_013016_0_2_0"/>
<sequence>MSLSARLASLGSLLVALFFGSFLLGRYPVPPQDVVSLLLESLGGSSAAVDDTRRTVVVHVRLPRILGAILVGGALSVSGAAYQNLFKNPLVSPGILGVSAGASFGAAMGMLASLGWSGIQAAAFALGLFAVGCAFLIGRLVGRDSLVVLVLGGMVVSALFQAFLSLIKFVADPINTLPAITFWLMGGLSRVSLEDIRASLLPVLLPLGAFWVLRWPLHALSTGEEEAATLGVPVKTLRFAVILGSTLLTAVSVSISGIIGWVGLLVPHMARALVGPSFPALLPASFLLGGAFLLLVDNLCRTLFAAEIPLGILTSLVGAPFFLVLLTRARKEWGKC</sequence>
<reference evidence="9 10" key="1">
    <citation type="journal article" date="2010" name="Stand. Genomic Sci.">
        <title>Non-contiguous finished genome sequence of Aminomonas paucivorans type strain (GLU-3).</title>
        <authorList>
            <person name="Pitluck S."/>
            <person name="Yasawong M."/>
            <person name="Held B."/>
            <person name="Lapidus A."/>
            <person name="Nolan M."/>
            <person name="Copeland A."/>
            <person name="Lucas S."/>
            <person name="Del Rio T.G."/>
            <person name="Tice H."/>
            <person name="Cheng J.F."/>
            <person name="Chertkov O."/>
            <person name="Goodwin L."/>
            <person name="Tapia R."/>
            <person name="Han C."/>
            <person name="Liolios K."/>
            <person name="Ivanova N."/>
            <person name="Mavromatis K."/>
            <person name="Ovchinnikova G."/>
            <person name="Pati A."/>
            <person name="Chen A."/>
            <person name="Palaniappan K."/>
            <person name="Land M."/>
            <person name="Hauser L."/>
            <person name="Chang Y.J."/>
            <person name="Jeffries C.D."/>
            <person name="Pukall R."/>
            <person name="Spring S."/>
            <person name="Rohde M."/>
            <person name="Sikorski J."/>
            <person name="Goker M."/>
            <person name="Woyke T."/>
            <person name="Bristow J."/>
            <person name="Eisen J.A."/>
            <person name="Markowitz V."/>
            <person name="Hugenholtz P."/>
            <person name="Kyrpides N.C."/>
            <person name="Klenk H.P."/>
        </authorList>
    </citation>
    <scope>NUCLEOTIDE SEQUENCE [LARGE SCALE GENOMIC DNA]</scope>
    <source>
        <strain evidence="9 10">DSM 12260</strain>
    </source>
</reference>
<feature type="transmembrane region" description="Helical" evidence="8">
    <location>
        <begin position="308"/>
        <end position="326"/>
    </location>
</feature>
<dbReference type="Pfam" id="PF01032">
    <property type="entry name" value="FecCD"/>
    <property type="match status" value="1"/>
</dbReference>
<keyword evidence="6 8" id="KW-1133">Transmembrane helix</keyword>